<evidence type="ECO:0000256" key="1">
    <source>
        <dbReference type="ARBA" id="ARBA00006975"/>
    </source>
</evidence>
<gene>
    <name evidence="3" type="primary">groES</name>
    <name evidence="3" type="synonym">groS</name>
    <name evidence="5" type="ORF">H171_2874</name>
</gene>
<keyword evidence="3" id="KW-0963">Cytoplasm</keyword>
<dbReference type="GO" id="GO:0051082">
    <property type="term" value="F:unfolded protein binding"/>
    <property type="evidence" value="ECO:0007669"/>
    <property type="project" value="TreeGrafter"/>
</dbReference>
<dbReference type="GO" id="GO:0005524">
    <property type="term" value="F:ATP binding"/>
    <property type="evidence" value="ECO:0007669"/>
    <property type="project" value="InterPro"/>
</dbReference>
<dbReference type="InterPro" id="IPR020818">
    <property type="entry name" value="Chaperonin_GroES"/>
</dbReference>
<dbReference type="InterPro" id="IPR018369">
    <property type="entry name" value="Chaprnonin_Cpn10_CS"/>
</dbReference>
<accession>A0A2M8Z7C8</accession>
<dbReference type="GO" id="GO:0046872">
    <property type="term" value="F:metal ion binding"/>
    <property type="evidence" value="ECO:0007669"/>
    <property type="project" value="TreeGrafter"/>
</dbReference>
<evidence type="ECO:0000256" key="4">
    <source>
        <dbReference type="RuleBase" id="RU000535"/>
    </source>
</evidence>
<dbReference type="InterPro" id="IPR011032">
    <property type="entry name" value="GroES-like_sf"/>
</dbReference>
<dbReference type="Gene3D" id="2.30.33.40">
    <property type="entry name" value="GroES chaperonin"/>
    <property type="match status" value="1"/>
</dbReference>
<dbReference type="PANTHER" id="PTHR10772:SF58">
    <property type="entry name" value="CO-CHAPERONIN GROES"/>
    <property type="match status" value="1"/>
</dbReference>
<dbReference type="Pfam" id="PF00166">
    <property type="entry name" value="Cpn10"/>
    <property type="match status" value="1"/>
</dbReference>
<dbReference type="AlphaFoldDB" id="A0A2M8Z7C8"/>
<dbReference type="PANTHER" id="PTHR10772">
    <property type="entry name" value="10 KDA HEAT SHOCK PROTEIN"/>
    <property type="match status" value="1"/>
</dbReference>
<comment type="function">
    <text evidence="3 4">Together with the chaperonin GroEL, plays an essential role in assisting protein folding. The GroEL-GroES system forms a nano-cage that allows encapsulation of the non-native substrate proteins and provides a physical environment optimized to promote and accelerate protein folding. GroES binds to the apical surface of the GroEL ring, thereby capping the opening of the GroEL channel.</text>
</comment>
<sequence>MKLVPLFDKVVLKPLVAEETTKSGIVLPGQAKEKPQQAEVTAVGPGGLVDGKEVTMQVKVGDKVIFSKYSGTEIETGEESEKYVIVKQNDILAVIE</sequence>
<protein>
    <recommendedName>
        <fullName evidence="3">Co-chaperonin GroES</fullName>
    </recommendedName>
    <alternativeName>
        <fullName evidence="3">10 kDa chaperonin</fullName>
    </alternativeName>
    <alternativeName>
        <fullName evidence="3">Chaperonin-10</fullName>
        <shortName evidence="3">Cpn10</shortName>
    </alternativeName>
</protein>
<proteinExistence type="inferred from homology"/>
<name>A0A2M8Z7C8_9FIRM</name>
<dbReference type="PRINTS" id="PR00297">
    <property type="entry name" value="CHAPERONIN10"/>
</dbReference>
<evidence type="ECO:0000313" key="5">
    <source>
        <dbReference type="EMBL" id="PJJ29333.1"/>
    </source>
</evidence>
<dbReference type="SMART" id="SM00883">
    <property type="entry name" value="Cpn10"/>
    <property type="match status" value="1"/>
</dbReference>
<organism evidence="5 6">
    <name type="scientific">[Clostridium] celerecrescens 18A</name>
    <dbReference type="NCBI Taxonomy" id="1286362"/>
    <lineage>
        <taxon>Bacteria</taxon>
        <taxon>Bacillati</taxon>
        <taxon>Bacillota</taxon>
        <taxon>Clostridia</taxon>
        <taxon>Lachnospirales</taxon>
        <taxon>Lachnospiraceae</taxon>
        <taxon>Lacrimispora</taxon>
    </lineage>
</organism>
<dbReference type="Proteomes" id="UP000231092">
    <property type="component" value="Unassembled WGS sequence"/>
</dbReference>
<evidence type="ECO:0000256" key="3">
    <source>
        <dbReference type="HAMAP-Rule" id="MF_00580"/>
    </source>
</evidence>
<reference evidence="5 6" key="1">
    <citation type="submission" date="2017-11" db="EMBL/GenBank/DDBJ databases">
        <title>Understudied soil microbes with underappreciated capabilities: Untangling the Clostridium saccharolyticum group.</title>
        <authorList>
            <person name="Leschine S."/>
        </authorList>
    </citation>
    <scope>NUCLEOTIDE SEQUENCE [LARGE SCALE GENOMIC DNA]</scope>
    <source>
        <strain evidence="5 6">18A</strain>
    </source>
</reference>
<comment type="caution">
    <text evidence="5">The sequence shown here is derived from an EMBL/GenBank/DDBJ whole genome shotgun (WGS) entry which is preliminary data.</text>
</comment>
<dbReference type="HAMAP" id="MF_00580">
    <property type="entry name" value="CH10"/>
    <property type="match status" value="1"/>
</dbReference>
<evidence type="ECO:0000313" key="6">
    <source>
        <dbReference type="Proteomes" id="UP000231092"/>
    </source>
</evidence>
<keyword evidence="2 3" id="KW-0143">Chaperone</keyword>
<comment type="subunit">
    <text evidence="3">Heptamer of 7 subunits arranged in a ring. Interacts with the chaperonin GroEL.</text>
</comment>
<dbReference type="SUPFAM" id="SSF50129">
    <property type="entry name" value="GroES-like"/>
    <property type="match status" value="1"/>
</dbReference>
<dbReference type="NCBIfam" id="NF001531">
    <property type="entry name" value="PRK00364.2-2"/>
    <property type="match status" value="1"/>
</dbReference>
<dbReference type="GO" id="GO:0051087">
    <property type="term" value="F:protein-folding chaperone binding"/>
    <property type="evidence" value="ECO:0007669"/>
    <property type="project" value="TreeGrafter"/>
</dbReference>
<dbReference type="CDD" id="cd00320">
    <property type="entry name" value="cpn10"/>
    <property type="match status" value="1"/>
</dbReference>
<dbReference type="InterPro" id="IPR037124">
    <property type="entry name" value="Chaperonin_GroES_sf"/>
</dbReference>
<dbReference type="NCBIfam" id="NF001533">
    <property type="entry name" value="PRK00364.2-4"/>
    <property type="match status" value="1"/>
</dbReference>
<dbReference type="OrthoDB" id="9806791at2"/>
<comment type="subcellular location">
    <subcellularLocation>
        <location evidence="3">Cytoplasm</location>
    </subcellularLocation>
</comment>
<dbReference type="EMBL" id="PGET01000001">
    <property type="protein sequence ID" value="PJJ29333.1"/>
    <property type="molecule type" value="Genomic_DNA"/>
</dbReference>
<comment type="similarity">
    <text evidence="1 3 4">Belongs to the GroES chaperonin family.</text>
</comment>
<evidence type="ECO:0000256" key="2">
    <source>
        <dbReference type="ARBA" id="ARBA00023186"/>
    </source>
</evidence>
<dbReference type="RefSeq" id="WP_100305731.1">
    <property type="nucleotide sequence ID" value="NZ_PGET01000001.1"/>
</dbReference>
<dbReference type="GO" id="GO:0044183">
    <property type="term" value="F:protein folding chaperone"/>
    <property type="evidence" value="ECO:0007669"/>
    <property type="project" value="InterPro"/>
</dbReference>
<dbReference type="PROSITE" id="PS00681">
    <property type="entry name" value="CHAPERONINS_CPN10"/>
    <property type="match status" value="1"/>
</dbReference>
<dbReference type="FunFam" id="2.30.33.40:FF:000001">
    <property type="entry name" value="10 kDa chaperonin"/>
    <property type="match status" value="1"/>
</dbReference>
<dbReference type="GO" id="GO:0005737">
    <property type="term" value="C:cytoplasm"/>
    <property type="evidence" value="ECO:0007669"/>
    <property type="project" value="UniProtKB-SubCell"/>
</dbReference>